<evidence type="ECO:0000256" key="9">
    <source>
        <dbReference type="SAM" id="Phobius"/>
    </source>
</evidence>
<name>A0ABU2JC41_9ACTN</name>
<keyword evidence="11" id="KW-1185">Reference proteome</keyword>
<feature type="region of interest" description="Disordered" evidence="8">
    <location>
        <begin position="1"/>
        <end position="52"/>
    </location>
</feature>
<keyword evidence="5 9" id="KW-0812">Transmembrane</keyword>
<evidence type="ECO:0000256" key="2">
    <source>
        <dbReference type="ARBA" id="ARBA00009773"/>
    </source>
</evidence>
<comment type="caution">
    <text evidence="10">The sequence shown here is derived from an EMBL/GenBank/DDBJ whole genome shotgun (WGS) entry which is preliminary data.</text>
</comment>
<reference evidence="11" key="1">
    <citation type="submission" date="2023-07" db="EMBL/GenBank/DDBJ databases">
        <title>30 novel species of actinomycetes from the DSMZ collection.</title>
        <authorList>
            <person name="Nouioui I."/>
        </authorList>
    </citation>
    <scope>NUCLEOTIDE SEQUENCE [LARGE SCALE GENOMIC DNA]</scope>
    <source>
        <strain evidence="11">DSM 44399</strain>
    </source>
</reference>
<evidence type="ECO:0000256" key="7">
    <source>
        <dbReference type="ARBA" id="ARBA00023136"/>
    </source>
</evidence>
<evidence type="ECO:0000313" key="11">
    <source>
        <dbReference type="Proteomes" id="UP001183176"/>
    </source>
</evidence>
<feature type="compositionally biased region" description="Low complexity" evidence="8">
    <location>
        <begin position="12"/>
        <end position="26"/>
    </location>
</feature>
<evidence type="ECO:0000256" key="6">
    <source>
        <dbReference type="ARBA" id="ARBA00022989"/>
    </source>
</evidence>
<sequence length="444" mass="47072">MSVPDTNSATAGKSPSGPKVGGPLLPELNSSDVGDATAEVADEPSAPLLPPPTVADQPAMPMTSLTAEAVIWPVRVASEWAARLILIAIASYLFLRVLEKVSFVAFTLVIGLFFTAILHPLEAKLRERLGGRKSLSTAIVLLSGVALFGLIGWFVVAQISSHSGALAGQVSQAGQRIQRWLETGPFHVRSADTAKWITNVTDAVRSHQAQLASRVLSTAQVLAEFVGGLFLAILSAFFMLRDGDIIWRWMLRLIPTGARPRTDIAGNRGWHTLGGYIRGEVTIAVIHSLSIFIALLILRVPLAAPLAVVIFLGSFIPILGLTVAGTICVAVTFLEHGVTAAVVIAIVIIVLVQLEGHVLQPVIMSRAVHLHPLAVALAVASGTTLYGVVGALVAVPLVAFLNSFVRGLRDEPADPVAEGEKPGDTTSPPARTERRPAWPPRTTR</sequence>
<keyword evidence="7 9" id="KW-0472">Membrane</keyword>
<accession>A0ABU2JC41</accession>
<dbReference type="PANTHER" id="PTHR21716">
    <property type="entry name" value="TRANSMEMBRANE PROTEIN"/>
    <property type="match status" value="1"/>
</dbReference>
<feature type="transmembrane region" description="Helical" evidence="9">
    <location>
        <begin position="374"/>
        <end position="401"/>
    </location>
</feature>
<keyword evidence="3" id="KW-0813">Transport</keyword>
<evidence type="ECO:0000313" key="10">
    <source>
        <dbReference type="EMBL" id="MDT0262550.1"/>
    </source>
</evidence>
<dbReference type="EMBL" id="JAVREH010000019">
    <property type="protein sequence ID" value="MDT0262550.1"/>
    <property type="molecule type" value="Genomic_DNA"/>
</dbReference>
<organism evidence="10 11">
    <name type="scientific">Jatrophihabitans lederbergiae</name>
    <dbReference type="NCBI Taxonomy" id="3075547"/>
    <lineage>
        <taxon>Bacteria</taxon>
        <taxon>Bacillati</taxon>
        <taxon>Actinomycetota</taxon>
        <taxon>Actinomycetes</taxon>
        <taxon>Jatrophihabitantales</taxon>
        <taxon>Jatrophihabitantaceae</taxon>
        <taxon>Jatrophihabitans</taxon>
    </lineage>
</organism>
<dbReference type="Proteomes" id="UP001183176">
    <property type="component" value="Unassembled WGS sequence"/>
</dbReference>
<feature type="transmembrane region" description="Helical" evidence="9">
    <location>
        <begin position="338"/>
        <end position="354"/>
    </location>
</feature>
<evidence type="ECO:0000256" key="4">
    <source>
        <dbReference type="ARBA" id="ARBA00022475"/>
    </source>
</evidence>
<feature type="transmembrane region" description="Helical" evidence="9">
    <location>
        <begin position="103"/>
        <end position="123"/>
    </location>
</feature>
<evidence type="ECO:0000256" key="5">
    <source>
        <dbReference type="ARBA" id="ARBA00022692"/>
    </source>
</evidence>
<evidence type="ECO:0000256" key="1">
    <source>
        <dbReference type="ARBA" id="ARBA00004651"/>
    </source>
</evidence>
<keyword evidence="6 9" id="KW-1133">Transmembrane helix</keyword>
<comment type="similarity">
    <text evidence="2">Belongs to the autoinducer-2 exporter (AI-2E) (TC 2.A.86) family.</text>
</comment>
<dbReference type="PANTHER" id="PTHR21716:SF53">
    <property type="entry name" value="PERMEASE PERM-RELATED"/>
    <property type="match status" value="1"/>
</dbReference>
<dbReference type="Pfam" id="PF01594">
    <property type="entry name" value="AI-2E_transport"/>
    <property type="match status" value="1"/>
</dbReference>
<protein>
    <submittedName>
        <fullName evidence="10">AI-2E family transporter</fullName>
    </submittedName>
</protein>
<evidence type="ECO:0000256" key="8">
    <source>
        <dbReference type="SAM" id="MobiDB-lite"/>
    </source>
</evidence>
<feature type="transmembrane region" description="Helical" evidence="9">
    <location>
        <begin position="281"/>
        <end position="300"/>
    </location>
</feature>
<feature type="region of interest" description="Disordered" evidence="8">
    <location>
        <begin position="411"/>
        <end position="444"/>
    </location>
</feature>
<feature type="transmembrane region" description="Helical" evidence="9">
    <location>
        <begin position="80"/>
        <end position="97"/>
    </location>
</feature>
<gene>
    <name evidence="10" type="ORF">RM423_14230</name>
</gene>
<evidence type="ECO:0000256" key="3">
    <source>
        <dbReference type="ARBA" id="ARBA00022448"/>
    </source>
</evidence>
<proteinExistence type="inferred from homology"/>
<keyword evidence="4" id="KW-1003">Cell membrane</keyword>
<feature type="transmembrane region" description="Helical" evidence="9">
    <location>
        <begin position="306"/>
        <end position="331"/>
    </location>
</feature>
<comment type="subcellular location">
    <subcellularLocation>
        <location evidence="1">Cell membrane</location>
        <topology evidence="1">Multi-pass membrane protein</topology>
    </subcellularLocation>
</comment>
<feature type="compositionally biased region" description="Basic and acidic residues" evidence="8">
    <location>
        <begin position="411"/>
        <end position="423"/>
    </location>
</feature>
<dbReference type="InterPro" id="IPR002549">
    <property type="entry name" value="AI-2E-like"/>
</dbReference>
<dbReference type="RefSeq" id="WP_311423699.1">
    <property type="nucleotide sequence ID" value="NZ_JAVREH010000019.1"/>
</dbReference>
<feature type="compositionally biased region" description="Polar residues" evidence="8">
    <location>
        <begin position="1"/>
        <end position="11"/>
    </location>
</feature>
<feature type="transmembrane region" description="Helical" evidence="9">
    <location>
        <begin position="221"/>
        <end position="240"/>
    </location>
</feature>
<feature type="transmembrane region" description="Helical" evidence="9">
    <location>
        <begin position="135"/>
        <end position="156"/>
    </location>
</feature>